<sequence>MFENVSGMLQQFSKFKGKGQGHLEVMPEFNAHAQAIVMTIEYLIFIDQPGRFNRKVTDLVRSHINRSNSPAGSQLFQQLRDKIHIFVEQERAVAPSSVESQVWIKFFTVIVNICKREERNQSCSRVLCAVCCCTKR</sequence>
<feature type="domain" description="Globin" evidence="9">
    <location>
        <begin position="1"/>
        <end position="112"/>
    </location>
</feature>
<dbReference type="SMR" id="A0A8S3ZYS6"/>
<feature type="non-terminal residue" evidence="10">
    <location>
        <position position="1"/>
    </location>
</feature>
<evidence type="ECO:0000259" key="9">
    <source>
        <dbReference type="Pfam" id="PF00042"/>
    </source>
</evidence>
<organism evidence="10 11">
    <name type="scientific">Candidula unifasciata</name>
    <dbReference type="NCBI Taxonomy" id="100452"/>
    <lineage>
        <taxon>Eukaryota</taxon>
        <taxon>Metazoa</taxon>
        <taxon>Spiralia</taxon>
        <taxon>Lophotrochozoa</taxon>
        <taxon>Mollusca</taxon>
        <taxon>Gastropoda</taxon>
        <taxon>Heterobranchia</taxon>
        <taxon>Euthyneura</taxon>
        <taxon>Panpulmonata</taxon>
        <taxon>Eupulmonata</taxon>
        <taxon>Stylommatophora</taxon>
        <taxon>Helicina</taxon>
        <taxon>Helicoidea</taxon>
        <taxon>Geomitridae</taxon>
        <taxon>Candidula</taxon>
    </lineage>
</organism>
<keyword evidence="11" id="KW-1185">Reference proteome</keyword>
<dbReference type="CDD" id="cd01040">
    <property type="entry name" value="Mb-like"/>
    <property type="match status" value="1"/>
</dbReference>
<protein>
    <recommendedName>
        <fullName evidence="1">Globin</fullName>
    </recommendedName>
    <alternativeName>
        <fullName evidence="7">Myoglobin</fullName>
    </alternativeName>
</protein>
<evidence type="ECO:0000256" key="1">
    <source>
        <dbReference type="ARBA" id="ARBA00013895"/>
    </source>
</evidence>
<keyword evidence="4" id="KW-0479">Metal-binding</keyword>
<evidence type="ECO:0000256" key="3">
    <source>
        <dbReference type="ARBA" id="ARBA00022617"/>
    </source>
</evidence>
<dbReference type="Proteomes" id="UP000678393">
    <property type="component" value="Unassembled WGS sequence"/>
</dbReference>
<keyword evidence="2 8" id="KW-0813">Transport</keyword>
<dbReference type="GO" id="GO:0020037">
    <property type="term" value="F:heme binding"/>
    <property type="evidence" value="ECO:0007669"/>
    <property type="project" value="InterPro"/>
</dbReference>
<dbReference type="InterPro" id="IPR012292">
    <property type="entry name" value="Globin/Proto"/>
</dbReference>
<dbReference type="InterPro" id="IPR009050">
    <property type="entry name" value="Globin-like_sf"/>
</dbReference>
<keyword evidence="6" id="KW-0514">Muscle protein</keyword>
<evidence type="ECO:0000256" key="7">
    <source>
        <dbReference type="ARBA" id="ARBA00030087"/>
    </source>
</evidence>
<evidence type="ECO:0000256" key="5">
    <source>
        <dbReference type="ARBA" id="ARBA00023004"/>
    </source>
</evidence>
<keyword evidence="8" id="KW-0561">Oxygen transport</keyword>
<comment type="similarity">
    <text evidence="8">Belongs to the globin family.</text>
</comment>
<accession>A0A8S3ZYS6</accession>
<dbReference type="GO" id="GO:0046872">
    <property type="term" value="F:metal ion binding"/>
    <property type="evidence" value="ECO:0007669"/>
    <property type="project" value="UniProtKB-KW"/>
</dbReference>
<dbReference type="Pfam" id="PF00042">
    <property type="entry name" value="Globin"/>
    <property type="match status" value="1"/>
</dbReference>
<evidence type="ECO:0000313" key="11">
    <source>
        <dbReference type="Proteomes" id="UP000678393"/>
    </source>
</evidence>
<proteinExistence type="inferred from homology"/>
<dbReference type="InterPro" id="IPR000971">
    <property type="entry name" value="Globin"/>
</dbReference>
<evidence type="ECO:0000256" key="6">
    <source>
        <dbReference type="ARBA" id="ARBA00023179"/>
    </source>
</evidence>
<dbReference type="AlphaFoldDB" id="A0A8S3ZYS6"/>
<dbReference type="SUPFAM" id="SSF46458">
    <property type="entry name" value="Globin-like"/>
    <property type="match status" value="1"/>
</dbReference>
<dbReference type="Gene3D" id="1.10.490.10">
    <property type="entry name" value="Globins"/>
    <property type="match status" value="1"/>
</dbReference>
<evidence type="ECO:0000256" key="4">
    <source>
        <dbReference type="ARBA" id="ARBA00022723"/>
    </source>
</evidence>
<evidence type="ECO:0000256" key="8">
    <source>
        <dbReference type="RuleBase" id="RU000356"/>
    </source>
</evidence>
<dbReference type="InterPro" id="IPR044399">
    <property type="entry name" value="Mb-like_M"/>
</dbReference>
<dbReference type="GO" id="GO:0005344">
    <property type="term" value="F:oxygen carrier activity"/>
    <property type="evidence" value="ECO:0007669"/>
    <property type="project" value="UniProtKB-KW"/>
</dbReference>
<keyword evidence="5" id="KW-0408">Iron</keyword>
<evidence type="ECO:0000313" key="10">
    <source>
        <dbReference type="EMBL" id="CAG5134024.1"/>
    </source>
</evidence>
<reference evidence="10" key="1">
    <citation type="submission" date="2021-04" db="EMBL/GenBank/DDBJ databases">
        <authorList>
            <consortium name="Molecular Ecology Group"/>
        </authorList>
    </citation>
    <scope>NUCLEOTIDE SEQUENCE</scope>
</reference>
<keyword evidence="3 8" id="KW-0349">Heme</keyword>
<evidence type="ECO:0000256" key="2">
    <source>
        <dbReference type="ARBA" id="ARBA00022448"/>
    </source>
</evidence>
<dbReference type="EMBL" id="CAJHNH020006680">
    <property type="protein sequence ID" value="CAG5134024.1"/>
    <property type="molecule type" value="Genomic_DNA"/>
</dbReference>
<name>A0A8S3ZYS6_9EUPU</name>
<comment type="caution">
    <text evidence="10">The sequence shown here is derived from an EMBL/GenBank/DDBJ whole genome shotgun (WGS) entry which is preliminary data.</text>
</comment>
<gene>
    <name evidence="10" type="ORF">CUNI_LOCUS19582</name>
</gene>
<dbReference type="GO" id="GO:0019825">
    <property type="term" value="F:oxygen binding"/>
    <property type="evidence" value="ECO:0007669"/>
    <property type="project" value="InterPro"/>
</dbReference>